<organism evidence="1 2">
    <name type="scientific">Streptomyces longisporoflavus</name>
    <dbReference type="NCBI Taxonomy" id="28044"/>
    <lineage>
        <taxon>Bacteria</taxon>
        <taxon>Bacillati</taxon>
        <taxon>Actinomycetota</taxon>
        <taxon>Actinomycetes</taxon>
        <taxon>Kitasatosporales</taxon>
        <taxon>Streptomycetaceae</taxon>
        <taxon>Streptomyces</taxon>
    </lineage>
</organism>
<sequence>MPTPTPRALADTWQVMYRSIDALGEPHAVTATVVAPKGGSLPLTWKTYDTPSHPPWVADHLWPIQAANAEAKRHLADRFAGRPATPHC</sequence>
<dbReference type="Proteomes" id="UP001610818">
    <property type="component" value="Unassembled WGS sequence"/>
</dbReference>
<keyword evidence="2" id="KW-1185">Reference proteome</keyword>
<accession>A0ABW7QH15</accession>
<dbReference type="RefSeq" id="WP_397707769.1">
    <property type="nucleotide sequence ID" value="NZ_JBIRGN010000001.1"/>
</dbReference>
<dbReference type="EMBL" id="JBIRGQ010000001">
    <property type="protein sequence ID" value="MFH8544255.1"/>
    <property type="molecule type" value="Genomic_DNA"/>
</dbReference>
<dbReference type="Gene3D" id="3.40.50.1820">
    <property type="entry name" value="alpha/beta hydrolase"/>
    <property type="match status" value="1"/>
</dbReference>
<name>A0ABW7QH15_9ACTN</name>
<evidence type="ECO:0000313" key="2">
    <source>
        <dbReference type="Proteomes" id="UP001610818"/>
    </source>
</evidence>
<reference evidence="1 2" key="1">
    <citation type="submission" date="2024-10" db="EMBL/GenBank/DDBJ databases">
        <title>The Natural Products Discovery Center: Release of the First 8490 Sequenced Strains for Exploring Actinobacteria Biosynthetic Diversity.</title>
        <authorList>
            <person name="Kalkreuter E."/>
            <person name="Kautsar S.A."/>
            <person name="Yang D."/>
            <person name="Bader C.D."/>
            <person name="Teijaro C.N."/>
            <person name="Fluegel L."/>
            <person name="Davis C.M."/>
            <person name="Simpson J.R."/>
            <person name="Lauterbach L."/>
            <person name="Steele A.D."/>
            <person name="Gui C."/>
            <person name="Meng S."/>
            <person name="Li G."/>
            <person name="Viehrig K."/>
            <person name="Ye F."/>
            <person name="Su P."/>
            <person name="Kiefer A.F."/>
            <person name="Nichols A."/>
            <person name="Cepeda A.J."/>
            <person name="Yan W."/>
            <person name="Fan B."/>
            <person name="Jiang Y."/>
            <person name="Adhikari A."/>
            <person name="Zheng C.-J."/>
            <person name="Schuster L."/>
            <person name="Cowan T.M."/>
            <person name="Smanski M.J."/>
            <person name="Chevrette M.G."/>
            <person name="De Carvalho L.P.S."/>
            <person name="Shen B."/>
        </authorList>
    </citation>
    <scope>NUCLEOTIDE SEQUENCE [LARGE SCALE GENOMIC DNA]</scope>
    <source>
        <strain evidence="1 2">NPDC017990</strain>
    </source>
</reference>
<gene>
    <name evidence="1" type="ORF">ACH4F9_04490</name>
</gene>
<evidence type="ECO:0000313" key="1">
    <source>
        <dbReference type="EMBL" id="MFH8544255.1"/>
    </source>
</evidence>
<proteinExistence type="predicted"/>
<comment type="caution">
    <text evidence="1">The sequence shown here is derived from an EMBL/GenBank/DDBJ whole genome shotgun (WGS) entry which is preliminary data.</text>
</comment>
<dbReference type="InterPro" id="IPR029058">
    <property type="entry name" value="AB_hydrolase_fold"/>
</dbReference>
<protein>
    <submittedName>
        <fullName evidence="1">Uncharacterized protein</fullName>
    </submittedName>
</protein>